<dbReference type="InterPro" id="IPR012340">
    <property type="entry name" value="NA-bd_OB-fold"/>
</dbReference>
<keyword evidence="3" id="KW-1185">Reference proteome</keyword>
<dbReference type="GO" id="GO:0010521">
    <property type="term" value="F:telomerase inhibitor activity"/>
    <property type="evidence" value="ECO:0007669"/>
    <property type="project" value="TreeGrafter"/>
</dbReference>
<evidence type="ECO:0000313" key="2">
    <source>
        <dbReference type="EMBL" id="VAH30558.1"/>
    </source>
</evidence>
<dbReference type="Proteomes" id="UP000324705">
    <property type="component" value="Chromosome 2A"/>
</dbReference>
<feature type="domain" description="FHA" evidence="1">
    <location>
        <begin position="118"/>
        <end position="142"/>
    </location>
</feature>
<accession>A0A9R1R722</accession>
<proteinExistence type="predicted"/>
<evidence type="ECO:0000259" key="1">
    <source>
        <dbReference type="PROSITE" id="PS50006"/>
    </source>
</evidence>
<gene>
    <name evidence="2" type="ORF">TRITD_2Av1G134160</name>
</gene>
<reference evidence="2 3" key="1">
    <citation type="submission" date="2017-09" db="EMBL/GenBank/DDBJ databases">
        <authorList>
            <consortium name="International Durum Wheat Genome Sequencing Consortium (IDWGSC)"/>
            <person name="Milanesi L."/>
        </authorList>
    </citation>
    <scope>NUCLEOTIDE SEQUENCE [LARGE SCALE GENOMIC DNA]</scope>
    <source>
        <strain evidence="3">cv. Svevo</strain>
    </source>
</reference>
<organism evidence="2 3">
    <name type="scientific">Triticum turgidum subsp. durum</name>
    <name type="common">Durum wheat</name>
    <name type="synonym">Triticum durum</name>
    <dbReference type="NCBI Taxonomy" id="4567"/>
    <lineage>
        <taxon>Eukaryota</taxon>
        <taxon>Viridiplantae</taxon>
        <taxon>Streptophyta</taxon>
        <taxon>Embryophyta</taxon>
        <taxon>Tracheophyta</taxon>
        <taxon>Spermatophyta</taxon>
        <taxon>Magnoliopsida</taxon>
        <taxon>Liliopsida</taxon>
        <taxon>Poales</taxon>
        <taxon>Poaceae</taxon>
        <taxon>BOP clade</taxon>
        <taxon>Pooideae</taxon>
        <taxon>Triticodae</taxon>
        <taxon>Triticeae</taxon>
        <taxon>Triticinae</taxon>
        <taxon>Triticum</taxon>
    </lineage>
</organism>
<dbReference type="GO" id="GO:0003697">
    <property type="term" value="F:single-stranded DNA binding"/>
    <property type="evidence" value="ECO:0007669"/>
    <property type="project" value="InterPro"/>
</dbReference>
<dbReference type="GO" id="GO:0042162">
    <property type="term" value="F:telomeric DNA binding"/>
    <property type="evidence" value="ECO:0007669"/>
    <property type="project" value="TreeGrafter"/>
</dbReference>
<dbReference type="Gramene" id="TRITD2Av1G134160.3">
    <property type="protein sequence ID" value="TRITD2Av1G134160.3"/>
    <property type="gene ID" value="TRITD2Av1G134160"/>
</dbReference>
<dbReference type="GO" id="GO:0032211">
    <property type="term" value="P:negative regulation of telomere maintenance via telomerase"/>
    <property type="evidence" value="ECO:0007669"/>
    <property type="project" value="TreeGrafter"/>
</dbReference>
<dbReference type="PANTHER" id="PTHR33905">
    <property type="entry name" value="CST COMPLEX SUBUNIT TEN1"/>
    <property type="match status" value="1"/>
</dbReference>
<dbReference type="PROSITE" id="PS50006">
    <property type="entry name" value="FHA_DOMAIN"/>
    <property type="match status" value="1"/>
</dbReference>
<dbReference type="Pfam" id="PF15490">
    <property type="entry name" value="Ten1_2"/>
    <property type="match status" value="1"/>
</dbReference>
<sequence length="152" mass="16940">MAPSTLKPGVPITLQELEPSSEMFKQGASLRVTGMYVCSAVVVIQDGSARLKIDTQNLRDISFRSNSTFQFIGELLIQPNNDVIFFSFQILPVGLVLVSLEQCYIKFGACVLQAILQARVGRNVDGLDLNLYQQSLIIRRQHEAKLLSSRRP</sequence>
<dbReference type="GO" id="GO:1990879">
    <property type="term" value="C:CST complex"/>
    <property type="evidence" value="ECO:0007669"/>
    <property type="project" value="InterPro"/>
</dbReference>
<protein>
    <recommendedName>
        <fullName evidence="1">FHA domain-containing protein</fullName>
    </recommendedName>
</protein>
<dbReference type="EMBL" id="LT934113">
    <property type="protein sequence ID" value="VAH30558.1"/>
    <property type="molecule type" value="Genomic_DNA"/>
</dbReference>
<evidence type="ECO:0000313" key="3">
    <source>
        <dbReference type="Proteomes" id="UP000324705"/>
    </source>
</evidence>
<dbReference type="Gene3D" id="2.40.50.140">
    <property type="entry name" value="Nucleic acid-binding proteins"/>
    <property type="match status" value="1"/>
</dbReference>
<name>A0A9R1R722_TRITD</name>
<dbReference type="InterPro" id="IPR029146">
    <property type="entry name" value="Ten1_animal_plant"/>
</dbReference>
<dbReference type="AlphaFoldDB" id="A0A9R1R722"/>
<dbReference type="InterPro" id="IPR000253">
    <property type="entry name" value="FHA_dom"/>
</dbReference>
<dbReference type="PANTHER" id="PTHR33905:SF2">
    <property type="entry name" value="GENOME ASSEMBLY, CHROMOSOME: II"/>
    <property type="match status" value="1"/>
</dbReference>